<proteinExistence type="inferred from homology"/>
<keyword evidence="2" id="KW-0143">Chaperone</keyword>
<keyword evidence="5" id="KW-1185">Reference proteome</keyword>
<dbReference type="GO" id="GO:0051131">
    <property type="term" value="P:chaperone-mediated protein complex assembly"/>
    <property type="evidence" value="ECO:0007669"/>
    <property type="project" value="TreeGrafter"/>
</dbReference>
<reference evidence="4" key="1">
    <citation type="submission" date="2023-03" db="EMBL/GenBank/DDBJ databases">
        <title>Mating type loci evolution in Malassezia.</title>
        <authorList>
            <person name="Coelho M.A."/>
        </authorList>
    </citation>
    <scope>NUCLEOTIDE SEQUENCE</scope>
    <source>
        <strain evidence="4">CBS 11721</strain>
    </source>
</reference>
<dbReference type="Proteomes" id="UP001219933">
    <property type="component" value="Chromosome 5"/>
</dbReference>
<dbReference type="PANTHER" id="PTHR21431">
    <property type="entry name" value="PREFOLDIN SUBUNIT 6"/>
    <property type="match status" value="1"/>
</dbReference>
<protein>
    <submittedName>
        <fullName evidence="4">Prefoldin subunit 6</fullName>
    </submittedName>
</protein>
<dbReference type="Pfam" id="PF01920">
    <property type="entry name" value="Prefoldin_2"/>
    <property type="match status" value="1"/>
</dbReference>
<dbReference type="GO" id="GO:0051082">
    <property type="term" value="F:unfolded protein binding"/>
    <property type="evidence" value="ECO:0007669"/>
    <property type="project" value="InterPro"/>
</dbReference>
<dbReference type="Gene3D" id="1.10.287.370">
    <property type="match status" value="1"/>
</dbReference>
<organism evidence="4 5">
    <name type="scientific">Malassezia cuniculi</name>
    <dbReference type="NCBI Taxonomy" id="948313"/>
    <lineage>
        <taxon>Eukaryota</taxon>
        <taxon>Fungi</taxon>
        <taxon>Dikarya</taxon>
        <taxon>Basidiomycota</taxon>
        <taxon>Ustilaginomycotina</taxon>
        <taxon>Malasseziomycetes</taxon>
        <taxon>Malasseziales</taxon>
        <taxon>Malasseziaceae</taxon>
        <taxon>Malassezia</taxon>
    </lineage>
</organism>
<dbReference type="EMBL" id="CP119881">
    <property type="protein sequence ID" value="WFD36896.1"/>
    <property type="molecule type" value="Genomic_DNA"/>
</dbReference>
<evidence type="ECO:0000313" key="4">
    <source>
        <dbReference type="EMBL" id="WFD36896.1"/>
    </source>
</evidence>
<dbReference type="CDD" id="cd23161">
    <property type="entry name" value="Prefoldin_6"/>
    <property type="match status" value="1"/>
</dbReference>
<dbReference type="GO" id="GO:0006457">
    <property type="term" value="P:protein folding"/>
    <property type="evidence" value="ECO:0007669"/>
    <property type="project" value="InterPro"/>
</dbReference>
<dbReference type="PANTHER" id="PTHR21431:SF0">
    <property type="entry name" value="PREFOLDIN SUBUNIT 6"/>
    <property type="match status" value="1"/>
</dbReference>
<dbReference type="FunFam" id="1.10.287.370:FF:000003">
    <property type="entry name" value="Prefoldin subunit 6"/>
    <property type="match status" value="1"/>
</dbReference>
<dbReference type="InterPro" id="IPR002777">
    <property type="entry name" value="PFD_beta-like"/>
</dbReference>
<keyword evidence="3" id="KW-0175">Coiled coil</keyword>
<feature type="coiled-coil region" evidence="3">
    <location>
        <begin position="71"/>
        <end position="112"/>
    </location>
</feature>
<dbReference type="AlphaFoldDB" id="A0AAF0EZ54"/>
<evidence type="ECO:0000256" key="2">
    <source>
        <dbReference type="ARBA" id="ARBA00023186"/>
    </source>
</evidence>
<gene>
    <name evidence="4" type="primary">YKE2</name>
    <name evidence="4" type="ORF">MCUN1_003787</name>
</gene>
<dbReference type="GO" id="GO:0051087">
    <property type="term" value="F:protein-folding chaperone binding"/>
    <property type="evidence" value="ECO:0007669"/>
    <property type="project" value="TreeGrafter"/>
</dbReference>
<name>A0AAF0EZ54_9BASI</name>
<dbReference type="GO" id="GO:0005737">
    <property type="term" value="C:cytoplasm"/>
    <property type="evidence" value="ECO:0007669"/>
    <property type="project" value="TreeGrafter"/>
</dbReference>
<accession>A0AAF0EZ54</accession>
<dbReference type="GO" id="GO:0016272">
    <property type="term" value="C:prefoldin complex"/>
    <property type="evidence" value="ECO:0007669"/>
    <property type="project" value="InterPro"/>
</dbReference>
<dbReference type="InterPro" id="IPR009053">
    <property type="entry name" value="Prefoldin"/>
</dbReference>
<sequence length="116" mass="13365">MAEAERIQAAVAEFQKTQTEFDNVVDLQQQLLSQLTESREVRKELDNLPPGNQVYKRLGPVLLPQDATDAKDNVTKRLEFIEKELERVEGQLKLLSEKRDSLRFEIGSLQQKQQAK</sequence>
<evidence type="ECO:0000256" key="1">
    <source>
        <dbReference type="ARBA" id="ARBA00008045"/>
    </source>
</evidence>
<evidence type="ECO:0000256" key="3">
    <source>
        <dbReference type="SAM" id="Coils"/>
    </source>
</evidence>
<dbReference type="SUPFAM" id="SSF46579">
    <property type="entry name" value="Prefoldin"/>
    <property type="match status" value="1"/>
</dbReference>
<evidence type="ECO:0000313" key="5">
    <source>
        <dbReference type="Proteomes" id="UP001219933"/>
    </source>
</evidence>
<comment type="similarity">
    <text evidence="1">Belongs to the prefoldin subunit beta family.</text>
</comment>